<dbReference type="AlphaFoldDB" id="R7QAV8"/>
<evidence type="ECO:0000313" key="1">
    <source>
        <dbReference type="EMBL" id="CDF34918.1"/>
    </source>
</evidence>
<dbReference type="SMART" id="SM00671">
    <property type="entry name" value="SEL1"/>
    <property type="match status" value="9"/>
</dbReference>
<dbReference type="PANTHER" id="PTHR43628">
    <property type="entry name" value="ACTIVATOR OF C KINASE PROTEIN 1-RELATED"/>
    <property type="match status" value="1"/>
</dbReference>
<dbReference type="InterPro" id="IPR052945">
    <property type="entry name" value="Mitotic_Regulator"/>
</dbReference>
<dbReference type="Pfam" id="PF08238">
    <property type="entry name" value="Sel1"/>
    <property type="match status" value="9"/>
</dbReference>
<reference evidence="2" key="1">
    <citation type="journal article" date="2013" name="Proc. Natl. Acad. Sci. U.S.A.">
        <title>Genome structure and metabolic features in the red seaweed Chondrus crispus shed light on evolution of the Archaeplastida.</title>
        <authorList>
            <person name="Collen J."/>
            <person name="Porcel B."/>
            <person name="Carre W."/>
            <person name="Ball S.G."/>
            <person name="Chaparro C."/>
            <person name="Tonon T."/>
            <person name="Barbeyron T."/>
            <person name="Michel G."/>
            <person name="Noel B."/>
            <person name="Valentin K."/>
            <person name="Elias M."/>
            <person name="Artiguenave F."/>
            <person name="Arun A."/>
            <person name="Aury J.M."/>
            <person name="Barbosa-Neto J.F."/>
            <person name="Bothwell J.H."/>
            <person name="Bouget F.Y."/>
            <person name="Brillet L."/>
            <person name="Cabello-Hurtado F."/>
            <person name="Capella-Gutierrez S."/>
            <person name="Charrier B."/>
            <person name="Cladiere L."/>
            <person name="Cock J.M."/>
            <person name="Coelho S.M."/>
            <person name="Colleoni C."/>
            <person name="Czjzek M."/>
            <person name="Da Silva C."/>
            <person name="Delage L."/>
            <person name="Denoeud F."/>
            <person name="Deschamps P."/>
            <person name="Dittami S.M."/>
            <person name="Gabaldon T."/>
            <person name="Gachon C.M."/>
            <person name="Groisillier A."/>
            <person name="Herve C."/>
            <person name="Jabbari K."/>
            <person name="Katinka M."/>
            <person name="Kloareg B."/>
            <person name="Kowalczyk N."/>
            <person name="Labadie K."/>
            <person name="Leblanc C."/>
            <person name="Lopez P.J."/>
            <person name="McLachlan D.H."/>
            <person name="Meslet-Cladiere L."/>
            <person name="Moustafa A."/>
            <person name="Nehr Z."/>
            <person name="Nyvall Collen P."/>
            <person name="Panaud O."/>
            <person name="Partensky F."/>
            <person name="Poulain J."/>
            <person name="Rensing S.A."/>
            <person name="Rousvoal S."/>
            <person name="Samson G."/>
            <person name="Symeonidi A."/>
            <person name="Weissenbach J."/>
            <person name="Zambounis A."/>
            <person name="Wincker P."/>
            <person name="Boyen C."/>
        </authorList>
    </citation>
    <scope>NUCLEOTIDE SEQUENCE [LARGE SCALE GENOMIC DNA]</scope>
    <source>
        <strain evidence="2">cv. Stackhouse</strain>
    </source>
</reference>
<dbReference type="SUPFAM" id="SSF81901">
    <property type="entry name" value="HCP-like"/>
    <property type="match status" value="2"/>
</dbReference>
<dbReference type="Gene3D" id="1.25.40.10">
    <property type="entry name" value="Tetratricopeptide repeat domain"/>
    <property type="match status" value="3"/>
</dbReference>
<name>R7QAV8_CHOCR</name>
<dbReference type="InterPro" id="IPR011990">
    <property type="entry name" value="TPR-like_helical_dom_sf"/>
</dbReference>
<dbReference type="Gramene" id="CDF34918">
    <property type="protein sequence ID" value="CDF34918"/>
    <property type="gene ID" value="CHC_T00008859001"/>
</dbReference>
<accession>R7QAV8</accession>
<dbReference type="OrthoDB" id="4569at2759"/>
<gene>
    <name evidence="1" type="ORF">CHC_T00008859001</name>
</gene>
<dbReference type="PANTHER" id="PTHR43628:SF1">
    <property type="entry name" value="CHITIN SYNTHASE REGULATORY FACTOR 2-RELATED"/>
    <property type="match status" value="1"/>
</dbReference>
<dbReference type="GeneID" id="17322454"/>
<dbReference type="EMBL" id="HG001710">
    <property type="protein sequence ID" value="CDF34918.1"/>
    <property type="molecule type" value="Genomic_DNA"/>
</dbReference>
<dbReference type="Proteomes" id="UP000012073">
    <property type="component" value="Unassembled WGS sequence"/>
</dbReference>
<organism evidence="1 2">
    <name type="scientific">Chondrus crispus</name>
    <name type="common">Carrageen Irish moss</name>
    <name type="synonym">Polymorpha crispa</name>
    <dbReference type="NCBI Taxonomy" id="2769"/>
    <lineage>
        <taxon>Eukaryota</taxon>
        <taxon>Rhodophyta</taxon>
        <taxon>Florideophyceae</taxon>
        <taxon>Rhodymeniophycidae</taxon>
        <taxon>Gigartinales</taxon>
        <taxon>Gigartinaceae</taxon>
        <taxon>Chondrus</taxon>
    </lineage>
</organism>
<dbReference type="RefSeq" id="XP_005714737.1">
    <property type="nucleotide sequence ID" value="XM_005714680.1"/>
</dbReference>
<dbReference type="PhylomeDB" id="R7QAV8"/>
<proteinExistence type="predicted"/>
<dbReference type="KEGG" id="ccp:CHC_T00008859001"/>
<sequence>MFQAGELISGWTEVGRVSNDVSRTLRQREGNAVLRDRAVQCRVVWELQCALRERVSGMEGSPSSMVAVALCMVSFPSLVVMKTEETSEEIGDTDVRASEAGGVAISENRDSVSVSFVKEQRGRDAEEERKKRSEEMFGIVPICGPQRMRLQVQVSDDDDWSNRGGAGDRGCKVRVRLCRGATSRDERFEWGWWREAALGRMEGLRRWQKNHGMCSPDLHAGHRNMTSGIVSVKPRAHKTGTEVEMWSGWEPFRSQQCRFELEGDKVLAKFEVSMRHGDLVVRKKNITTSHTQAVGERSFTVYEDNDREALQDGCLIVREALVDKSPGCLSSVRAGVYEDEGFAKNLPAKGENVIGEELGQVQRAIFLLKVAALEHGDMNALQRCVKLLTDSSEEITEHMILTNRRRAGELVLAFFHSVFVSRKGSGGVKGGGREFEALFSLLQELVEKSAFDNYVVDVVLGFLKCAVDLSIPEDVRSCLVWMRRLIARSLRLDKLDCLCRNFEEILGAERGQGVAIRRKQFFFMDSEVTEYDVCTVNILEKTLLERRIEEHDDVGAMNDLGLMLHNGAEGVEADAVRAMELYELAISKGNKSSAMNSLGRLLETGGKGVEKDAVRAKELFERAINEHGHVWAMNSLGLMLRNGAEGVEADAVRAMELYELAISKGDDGSAMNNLGCLLETGGEGVEKDAVRAKELFERAINEHGHVGAMNNLGLMVEEGAEGVEADAVRAMELYELAISKGNDGSAMYNLGCLLETGGEGVEKDAVRAKELFERAINEHDDVEAMNRLGMMVHKGAEGVEADAVRAMELYELAISKGRNGIAMYNLGILLRDGAEGLDCNLVRAAELFEMAIEESNDTDAMVELGNLLRDGAEGVERDTDRACRLYERAIKEDNHSKAVENLAALRDAEMNEVTEDGD</sequence>
<evidence type="ECO:0000313" key="2">
    <source>
        <dbReference type="Proteomes" id="UP000012073"/>
    </source>
</evidence>
<keyword evidence="2" id="KW-1185">Reference proteome</keyword>
<dbReference type="InterPro" id="IPR006597">
    <property type="entry name" value="Sel1-like"/>
</dbReference>
<protein>
    <submittedName>
        <fullName evidence="1">Sel1-repeat containing protein</fullName>
    </submittedName>
</protein>